<evidence type="ECO:0000256" key="3">
    <source>
        <dbReference type="ARBA" id="ARBA00022898"/>
    </source>
</evidence>
<protein>
    <submittedName>
        <fullName evidence="5">Uncharacterized protein</fullName>
    </submittedName>
</protein>
<evidence type="ECO:0000313" key="6">
    <source>
        <dbReference type="Proteomes" id="UP000235584"/>
    </source>
</evidence>
<dbReference type="PROSITE" id="PS00600">
    <property type="entry name" value="AA_TRANSFER_CLASS_3"/>
    <property type="match status" value="1"/>
</dbReference>
<dbReference type="PANTHER" id="PTHR43094:SF1">
    <property type="entry name" value="AMINOTRANSFERASE CLASS-III"/>
    <property type="match status" value="1"/>
</dbReference>
<dbReference type="InterPro" id="IPR049704">
    <property type="entry name" value="Aminotrans_3_PPA_site"/>
</dbReference>
<proteinExistence type="inferred from homology"/>
<comment type="similarity">
    <text evidence="2 4">Belongs to the class-III pyridoxal-phosphate-dependent aminotransferase family.</text>
</comment>
<dbReference type="PIRSF" id="PIRSF000521">
    <property type="entry name" value="Transaminase_4ab_Lys_Orn"/>
    <property type="match status" value="1"/>
</dbReference>
<evidence type="ECO:0000313" key="5">
    <source>
        <dbReference type="EMBL" id="AUN98527.1"/>
    </source>
</evidence>
<dbReference type="PANTHER" id="PTHR43094">
    <property type="entry name" value="AMINOTRANSFERASE"/>
    <property type="match status" value="1"/>
</dbReference>
<keyword evidence="6" id="KW-1185">Reference proteome</keyword>
<dbReference type="Gene3D" id="3.40.640.10">
    <property type="entry name" value="Type I PLP-dependent aspartate aminotransferase-like (Major domain)"/>
    <property type="match status" value="1"/>
</dbReference>
<sequence>MEELEYPFFFTWVKQKNPLRFSIASVDGVKIYTDTGHELIDMSSISYQASFGHNHPTIIKYMKEQLDTVPMSAPRGIFPGKTEVTHELLKYMDKKDGKIFYTTGGAETVENALKFARDITKRKIVLARQTSYHGATLGALAATGDWRNKAHMIPENWVVRIPEPHEPDAIARTREIILQTGPDKIAAFILETITGGNGVYAGTQEWWDGISELCREFGILLIMDEVICGFGRTGLSFGYMHYNVKPDIICLAKGITGGMVPFGAVWTSEPIHTYYMNNVLANGLTNYAHPMGIAALKGVLEICQDFDFQKHLEHISQVFKREMESLRSMKEVETIRYHGMLAAVDLTVDITWKRFFDNGIHLATQNKRIVLAPPLIITEKELVEGMNRFKNALKDFE</sequence>
<dbReference type="KEGG" id="bsto:C0V70_10505"/>
<dbReference type="InterPro" id="IPR015422">
    <property type="entry name" value="PyrdxlP-dep_Trfase_small"/>
</dbReference>
<evidence type="ECO:0000256" key="2">
    <source>
        <dbReference type="ARBA" id="ARBA00008954"/>
    </source>
</evidence>
<organism evidence="5 6">
    <name type="scientific">Bacteriovorax stolpii</name>
    <name type="common">Bdellovibrio stolpii</name>
    <dbReference type="NCBI Taxonomy" id="960"/>
    <lineage>
        <taxon>Bacteria</taxon>
        <taxon>Pseudomonadati</taxon>
        <taxon>Bdellovibrionota</taxon>
        <taxon>Bacteriovoracia</taxon>
        <taxon>Bacteriovoracales</taxon>
        <taxon>Bacteriovoracaceae</taxon>
        <taxon>Bacteriovorax</taxon>
    </lineage>
</organism>
<comment type="cofactor">
    <cofactor evidence="1">
        <name>pyridoxal 5'-phosphate</name>
        <dbReference type="ChEBI" id="CHEBI:597326"/>
    </cofactor>
</comment>
<dbReference type="GO" id="GO:0030170">
    <property type="term" value="F:pyridoxal phosphate binding"/>
    <property type="evidence" value="ECO:0007669"/>
    <property type="project" value="InterPro"/>
</dbReference>
<dbReference type="RefSeq" id="WP_102243818.1">
    <property type="nucleotide sequence ID" value="NZ_CP025704.1"/>
</dbReference>
<gene>
    <name evidence="5" type="ORF">C0V70_10505</name>
</gene>
<evidence type="ECO:0000256" key="1">
    <source>
        <dbReference type="ARBA" id="ARBA00001933"/>
    </source>
</evidence>
<dbReference type="GO" id="GO:0005829">
    <property type="term" value="C:cytosol"/>
    <property type="evidence" value="ECO:0007669"/>
    <property type="project" value="TreeGrafter"/>
</dbReference>
<dbReference type="EMBL" id="CP025704">
    <property type="protein sequence ID" value="AUN98527.1"/>
    <property type="molecule type" value="Genomic_DNA"/>
</dbReference>
<dbReference type="CDD" id="cd00610">
    <property type="entry name" value="OAT_like"/>
    <property type="match status" value="1"/>
</dbReference>
<dbReference type="Gene3D" id="3.90.1150.10">
    <property type="entry name" value="Aspartate Aminotransferase, domain 1"/>
    <property type="match status" value="1"/>
</dbReference>
<dbReference type="InterPro" id="IPR015421">
    <property type="entry name" value="PyrdxlP-dep_Trfase_major"/>
</dbReference>
<dbReference type="Proteomes" id="UP000235584">
    <property type="component" value="Chromosome"/>
</dbReference>
<dbReference type="AlphaFoldDB" id="A0A2K9NSR4"/>
<dbReference type="SUPFAM" id="SSF53383">
    <property type="entry name" value="PLP-dependent transferases"/>
    <property type="match status" value="1"/>
</dbReference>
<dbReference type="OrthoDB" id="5288905at2"/>
<dbReference type="InterPro" id="IPR005814">
    <property type="entry name" value="Aminotrans_3"/>
</dbReference>
<name>A0A2K9NSR4_BACTC</name>
<dbReference type="Pfam" id="PF00202">
    <property type="entry name" value="Aminotran_3"/>
    <property type="match status" value="1"/>
</dbReference>
<reference evidence="5 6" key="1">
    <citation type="submission" date="2018-01" db="EMBL/GenBank/DDBJ databases">
        <title>Complete genome sequence of Bacteriovorax stolpii DSM12778.</title>
        <authorList>
            <person name="Tang B."/>
            <person name="Chang J."/>
        </authorList>
    </citation>
    <scope>NUCLEOTIDE SEQUENCE [LARGE SCALE GENOMIC DNA]</scope>
    <source>
        <strain evidence="5 6">DSM 12778</strain>
    </source>
</reference>
<dbReference type="InterPro" id="IPR015424">
    <property type="entry name" value="PyrdxlP-dep_Trfase"/>
</dbReference>
<keyword evidence="3 4" id="KW-0663">Pyridoxal phosphate</keyword>
<evidence type="ECO:0000256" key="4">
    <source>
        <dbReference type="RuleBase" id="RU003560"/>
    </source>
</evidence>
<dbReference type="GO" id="GO:0008483">
    <property type="term" value="F:transaminase activity"/>
    <property type="evidence" value="ECO:0007669"/>
    <property type="project" value="InterPro"/>
</dbReference>
<accession>A0A2K9NSR4</accession>